<organism evidence="2 3">
    <name type="scientific">Parnassius apollo</name>
    <name type="common">Apollo butterfly</name>
    <name type="synonym">Papilio apollo</name>
    <dbReference type="NCBI Taxonomy" id="110799"/>
    <lineage>
        <taxon>Eukaryota</taxon>
        <taxon>Metazoa</taxon>
        <taxon>Ecdysozoa</taxon>
        <taxon>Arthropoda</taxon>
        <taxon>Hexapoda</taxon>
        <taxon>Insecta</taxon>
        <taxon>Pterygota</taxon>
        <taxon>Neoptera</taxon>
        <taxon>Endopterygota</taxon>
        <taxon>Lepidoptera</taxon>
        <taxon>Glossata</taxon>
        <taxon>Ditrysia</taxon>
        <taxon>Papilionoidea</taxon>
        <taxon>Papilionidae</taxon>
        <taxon>Parnassiinae</taxon>
        <taxon>Parnassini</taxon>
        <taxon>Parnassius</taxon>
        <taxon>Parnassius</taxon>
    </lineage>
</organism>
<protein>
    <submittedName>
        <fullName evidence="2">(apollo) hypothetical protein</fullName>
    </submittedName>
</protein>
<feature type="compositionally biased region" description="Acidic residues" evidence="1">
    <location>
        <begin position="58"/>
        <end position="70"/>
    </location>
</feature>
<dbReference type="EMBL" id="CAJQZP010000725">
    <property type="protein sequence ID" value="CAG4981422.1"/>
    <property type="molecule type" value="Genomic_DNA"/>
</dbReference>
<comment type="caution">
    <text evidence="2">The sequence shown here is derived from an EMBL/GenBank/DDBJ whole genome shotgun (WGS) entry which is preliminary data.</text>
</comment>
<evidence type="ECO:0000313" key="2">
    <source>
        <dbReference type="EMBL" id="CAG4981422.1"/>
    </source>
</evidence>
<feature type="region of interest" description="Disordered" evidence="1">
    <location>
        <begin position="1"/>
        <end position="84"/>
    </location>
</feature>
<reference evidence="2" key="1">
    <citation type="submission" date="2021-04" db="EMBL/GenBank/DDBJ databases">
        <authorList>
            <person name="Tunstrom K."/>
        </authorList>
    </citation>
    <scope>NUCLEOTIDE SEQUENCE</scope>
</reference>
<dbReference type="Proteomes" id="UP000691718">
    <property type="component" value="Unassembled WGS sequence"/>
</dbReference>
<accession>A0A8S3WVJ2</accession>
<feature type="compositionally biased region" description="Basic and acidic residues" evidence="1">
    <location>
        <begin position="27"/>
        <end position="39"/>
    </location>
</feature>
<name>A0A8S3WVJ2_PARAO</name>
<dbReference type="PANTHER" id="PTHR10773:SF19">
    <property type="match status" value="1"/>
</dbReference>
<evidence type="ECO:0000313" key="3">
    <source>
        <dbReference type="Proteomes" id="UP000691718"/>
    </source>
</evidence>
<gene>
    <name evidence="2" type="ORF">PAPOLLO_LOCUS10239</name>
</gene>
<dbReference type="OrthoDB" id="6776127at2759"/>
<proteinExistence type="predicted"/>
<keyword evidence="3" id="KW-1185">Reference proteome</keyword>
<dbReference type="AlphaFoldDB" id="A0A8S3WVJ2"/>
<sequence length="268" mass="31077">MKDETAVKSNSQIESEPKAIELTNMNAEREEGKEERDFSSDDSIADPNYHIENNDLSSDSDETVEENEEENISRKSNQNITRKRKMQPELWKSNVAKRLRNAGKEYVGKNNKVIRERRLGLGCTEKCKLKCNTKFDDETRRHIFDAYYKLPDLQSKRTFVAFNMSSIVLSYQYKKGTRRNNNAFYFKDKDGVKILVCKSFFMSTLDLSGRFIRTVTEKSRSDVSGIIVEDLQGKHGNHSRVDDNIKDSLRNFIKAIPTIESHYCRADM</sequence>
<dbReference type="PANTHER" id="PTHR10773">
    <property type="entry name" value="DNA-DIRECTED RNA POLYMERASES I, II, AND III SUBUNIT RPABC2"/>
    <property type="match status" value="1"/>
</dbReference>
<evidence type="ECO:0000256" key="1">
    <source>
        <dbReference type="SAM" id="MobiDB-lite"/>
    </source>
</evidence>